<dbReference type="STRING" id="10195.A0A3M7RDM3"/>
<evidence type="ECO:0000256" key="8">
    <source>
        <dbReference type="ARBA" id="ARBA00023224"/>
    </source>
</evidence>
<name>A0A3M7RDM3_BRAPC</name>
<dbReference type="PROSITE" id="PS00237">
    <property type="entry name" value="G_PROTEIN_RECEP_F1_1"/>
    <property type="match status" value="1"/>
</dbReference>
<keyword evidence="13" id="KW-1185">Reference proteome</keyword>
<proteinExistence type="inferred from homology"/>
<evidence type="ECO:0000256" key="10">
    <source>
        <dbReference type="SAM" id="Phobius"/>
    </source>
</evidence>
<dbReference type="Gene3D" id="1.20.1070.10">
    <property type="entry name" value="Rhodopsin 7-helix transmembrane proteins"/>
    <property type="match status" value="1"/>
</dbReference>
<dbReference type="Proteomes" id="UP000276133">
    <property type="component" value="Unassembled WGS sequence"/>
</dbReference>
<feature type="domain" description="G-protein coupled receptors family 1 profile" evidence="11">
    <location>
        <begin position="91"/>
        <end position="317"/>
    </location>
</feature>
<evidence type="ECO:0000256" key="9">
    <source>
        <dbReference type="RuleBase" id="RU000688"/>
    </source>
</evidence>
<evidence type="ECO:0000256" key="6">
    <source>
        <dbReference type="ARBA" id="ARBA00023136"/>
    </source>
</evidence>
<dbReference type="PRINTS" id="PR00237">
    <property type="entry name" value="GPCRRHODOPSN"/>
</dbReference>
<feature type="transmembrane region" description="Helical" evidence="10">
    <location>
        <begin position="264"/>
        <end position="285"/>
    </location>
</feature>
<comment type="subcellular location">
    <subcellularLocation>
        <location evidence="1">Cell membrane</location>
        <topology evidence="1">Multi-pass membrane protein</topology>
    </subcellularLocation>
</comment>
<evidence type="ECO:0000256" key="3">
    <source>
        <dbReference type="ARBA" id="ARBA00022692"/>
    </source>
</evidence>
<evidence type="ECO:0000256" key="4">
    <source>
        <dbReference type="ARBA" id="ARBA00022989"/>
    </source>
</evidence>
<evidence type="ECO:0000256" key="2">
    <source>
        <dbReference type="ARBA" id="ARBA00022475"/>
    </source>
</evidence>
<dbReference type="Pfam" id="PF00001">
    <property type="entry name" value="7tm_1"/>
    <property type="match status" value="1"/>
</dbReference>
<dbReference type="OrthoDB" id="10044919at2759"/>
<evidence type="ECO:0000259" key="11">
    <source>
        <dbReference type="PROSITE" id="PS50262"/>
    </source>
</evidence>
<evidence type="ECO:0000256" key="1">
    <source>
        <dbReference type="ARBA" id="ARBA00004651"/>
    </source>
</evidence>
<dbReference type="SUPFAM" id="SSF81321">
    <property type="entry name" value="Family A G protein-coupled receptor-like"/>
    <property type="match status" value="1"/>
</dbReference>
<dbReference type="PROSITE" id="PS50262">
    <property type="entry name" value="G_PROTEIN_RECEP_F1_2"/>
    <property type="match status" value="1"/>
</dbReference>
<evidence type="ECO:0000313" key="13">
    <source>
        <dbReference type="Proteomes" id="UP000276133"/>
    </source>
</evidence>
<dbReference type="GO" id="GO:0004930">
    <property type="term" value="F:G protein-coupled receptor activity"/>
    <property type="evidence" value="ECO:0007669"/>
    <property type="project" value="UniProtKB-KW"/>
</dbReference>
<keyword evidence="8 9" id="KW-0807">Transducer</keyword>
<comment type="caution">
    <text evidence="12">The sequence shown here is derived from an EMBL/GenBank/DDBJ whole genome shotgun (WGS) entry which is preliminary data.</text>
</comment>
<sequence>MVFGKIKELENLHLYLLKHSVLLTEDLKFEPLEYLRELDLGFTLRVSIKIALNYTKMKCVILRKIYKEKLIMIGFNFSAKNIYRLLVFGTGNILIMGAILLTKELQNDTGILIFNLSLAELLITGFLINFCYLQGVFVGKKFFVLMSALCDFIGAICLIACVTSLMNIGFLAINRYLIICHNKLYHRLFTHKKTIVYCVINWLMGILVDLPNFTGWGGHYYDSKTISCIWNRLKSHSYSIFFPTTIMSLSRNEKKKGYGRSIKLAKGLFASFILFTACWLPYGLILKIKNFNNSEISTVYTSRMARIHEKIRFISDC</sequence>
<dbReference type="CDD" id="cd00637">
    <property type="entry name" value="7tm_classA_rhodopsin-like"/>
    <property type="match status" value="1"/>
</dbReference>
<comment type="similarity">
    <text evidence="9">Belongs to the G-protein coupled receptor 1 family.</text>
</comment>
<evidence type="ECO:0000256" key="5">
    <source>
        <dbReference type="ARBA" id="ARBA00023040"/>
    </source>
</evidence>
<evidence type="ECO:0000256" key="7">
    <source>
        <dbReference type="ARBA" id="ARBA00023170"/>
    </source>
</evidence>
<dbReference type="InterPro" id="IPR000276">
    <property type="entry name" value="GPCR_Rhodpsn"/>
</dbReference>
<organism evidence="12 13">
    <name type="scientific">Brachionus plicatilis</name>
    <name type="common">Marine rotifer</name>
    <name type="synonym">Brachionus muelleri</name>
    <dbReference type="NCBI Taxonomy" id="10195"/>
    <lineage>
        <taxon>Eukaryota</taxon>
        <taxon>Metazoa</taxon>
        <taxon>Spiralia</taxon>
        <taxon>Gnathifera</taxon>
        <taxon>Rotifera</taxon>
        <taxon>Eurotatoria</taxon>
        <taxon>Monogononta</taxon>
        <taxon>Pseudotrocha</taxon>
        <taxon>Ploima</taxon>
        <taxon>Brachionidae</taxon>
        <taxon>Brachionus</taxon>
    </lineage>
</organism>
<keyword evidence="6 10" id="KW-0472">Membrane</keyword>
<dbReference type="InterPro" id="IPR017452">
    <property type="entry name" value="GPCR_Rhodpsn_7TM"/>
</dbReference>
<dbReference type="GO" id="GO:0005886">
    <property type="term" value="C:plasma membrane"/>
    <property type="evidence" value="ECO:0007669"/>
    <property type="project" value="UniProtKB-SubCell"/>
</dbReference>
<dbReference type="EMBL" id="REGN01003634">
    <property type="protein sequence ID" value="RNA21626.1"/>
    <property type="molecule type" value="Genomic_DNA"/>
</dbReference>
<reference evidence="12 13" key="1">
    <citation type="journal article" date="2018" name="Sci. Rep.">
        <title>Genomic signatures of local adaptation to the degree of environmental predictability in rotifers.</title>
        <authorList>
            <person name="Franch-Gras L."/>
            <person name="Hahn C."/>
            <person name="Garcia-Roger E.M."/>
            <person name="Carmona M.J."/>
            <person name="Serra M."/>
            <person name="Gomez A."/>
        </authorList>
    </citation>
    <scope>NUCLEOTIDE SEQUENCE [LARGE SCALE GENOMIC DNA]</scope>
    <source>
        <strain evidence="12">HYR1</strain>
    </source>
</reference>
<feature type="transmembrane region" description="Helical" evidence="10">
    <location>
        <begin position="113"/>
        <end position="137"/>
    </location>
</feature>
<dbReference type="PANTHER" id="PTHR24228:SF75">
    <property type="entry name" value="G-PROTEIN COUPLED RECEPTORS FAMILY 1 PROFILE DOMAIN-CONTAINING PROTEIN"/>
    <property type="match status" value="1"/>
</dbReference>
<feature type="transmembrane region" description="Helical" evidence="10">
    <location>
        <begin position="143"/>
        <end position="173"/>
    </location>
</feature>
<dbReference type="PANTHER" id="PTHR24228">
    <property type="entry name" value="B2 BRADYKININ RECEPTOR/ANGIOTENSIN II RECEPTOR"/>
    <property type="match status" value="1"/>
</dbReference>
<gene>
    <name evidence="12" type="ORF">BpHYR1_038342</name>
</gene>
<keyword evidence="7 9" id="KW-0675">Receptor</keyword>
<dbReference type="AlphaFoldDB" id="A0A3M7RDM3"/>
<feature type="transmembrane region" description="Helical" evidence="10">
    <location>
        <begin position="194"/>
        <end position="215"/>
    </location>
</feature>
<keyword evidence="2" id="KW-1003">Cell membrane</keyword>
<keyword evidence="3 9" id="KW-0812">Transmembrane</keyword>
<keyword evidence="4 10" id="KW-1133">Transmembrane helix</keyword>
<keyword evidence="5 9" id="KW-0297">G-protein coupled receptor</keyword>
<protein>
    <submittedName>
        <fullName evidence="12">Melatonin receptor type 1B-B-like</fullName>
    </submittedName>
</protein>
<feature type="transmembrane region" description="Helical" evidence="10">
    <location>
        <begin position="82"/>
        <end position="101"/>
    </location>
</feature>
<accession>A0A3M7RDM3</accession>
<evidence type="ECO:0000313" key="12">
    <source>
        <dbReference type="EMBL" id="RNA21626.1"/>
    </source>
</evidence>